<comment type="caution">
    <text evidence="1">The sequence shown here is derived from an EMBL/GenBank/DDBJ whole genome shotgun (WGS) entry which is preliminary data.</text>
</comment>
<gene>
    <name evidence="1" type="ORF">GO493_24060</name>
</gene>
<name>A0A7K1UAG7_9BACT</name>
<evidence type="ECO:0000313" key="1">
    <source>
        <dbReference type="EMBL" id="MVT11362.1"/>
    </source>
</evidence>
<accession>A0A7K1UAG7</accession>
<dbReference type="EMBL" id="WRXN01000013">
    <property type="protein sequence ID" value="MVT11362.1"/>
    <property type="molecule type" value="Genomic_DNA"/>
</dbReference>
<keyword evidence="2" id="KW-1185">Reference proteome</keyword>
<reference evidence="1 2" key="1">
    <citation type="submission" date="2019-12" db="EMBL/GenBank/DDBJ databases">
        <title>Chitinophaga sp. strain ysch24 (GDMCC 1.1355), whole genome shotgun sequence.</title>
        <authorList>
            <person name="Zhang X."/>
        </authorList>
    </citation>
    <scope>NUCLEOTIDE SEQUENCE [LARGE SCALE GENOMIC DNA]</scope>
    <source>
        <strain evidence="2">ysch24</strain>
    </source>
</reference>
<sequence length="103" mass="12129">MALCKQAVEKAWYLFRDMLGAEGMCINSFISEFDKSWDEDAVRTGHVFGVDRKYDDGWENVFIQLREFTPQQKEIWEKGIDTVPYSSFVHEPNQHGVWQIGFF</sequence>
<evidence type="ECO:0000313" key="2">
    <source>
        <dbReference type="Proteomes" id="UP000461730"/>
    </source>
</evidence>
<protein>
    <submittedName>
        <fullName evidence="1">Uncharacterized protein</fullName>
    </submittedName>
</protein>
<dbReference type="RefSeq" id="WP_157308789.1">
    <property type="nucleotide sequence ID" value="NZ_WRXN01000013.1"/>
</dbReference>
<organism evidence="1 2">
    <name type="scientific">Chitinophaga tropicalis</name>
    <dbReference type="NCBI Taxonomy" id="2683588"/>
    <lineage>
        <taxon>Bacteria</taxon>
        <taxon>Pseudomonadati</taxon>
        <taxon>Bacteroidota</taxon>
        <taxon>Chitinophagia</taxon>
        <taxon>Chitinophagales</taxon>
        <taxon>Chitinophagaceae</taxon>
        <taxon>Chitinophaga</taxon>
    </lineage>
</organism>
<dbReference type="AlphaFoldDB" id="A0A7K1UAG7"/>
<proteinExistence type="predicted"/>
<dbReference type="Proteomes" id="UP000461730">
    <property type="component" value="Unassembled WGS sequence"/>
</dbReference>